<dbReference type="SUPFAM" id="SSF88946">
    <property type="entry name" value="Sigma2 domain of RNA polymerase sigma factors"/>
    <property type="match status" value="1"/>
</dbReference>
<feature type="domain" description="RNA polymerase sigma-70 region 2" evidence="7">
    <location>
        <begin position="15"/>
        <end position="76"/>
    </location>
</feature>
<accession>A0ABP6T4D8</accession>
<keyword evidence="2" id="KW-0805">Transcription regulation</keyword>
<dbReference type="InterPro" id="IPR013324">
    <property type="entry name" value="RNA_pol_sigma_r3/r4-like"/>
</dbReference>
<evidence type="ECO:0000259" key="8">
    <source>
        <dbReference type="Pfam" id="PF08281"/>
    </source>
</evidence>
<dbReference type="CDD" id="cd06171">
    <property type="entry name" value="Sigma70_r4"/>
    <property type="match status" value="1"/>
</dbReference>
<organism evidence="9 10">
    <name type="scientific">Cryptosporangium minutisporangium</name>
    <dbReference type="NCBI Taxonomy" id="113569"/>
    <lineage>
        <taxon>Bacteria</taxon>
        <taxon>Bacillati</taxon>
        <taxon>Actinomycetota</taxon>
        <taxon>Actinomycetes</taxon>
        <taxon>Cryptosporangiales</taxon>
        <taxon>Cryptosporangiaceae</taxon>
        <taxon>Cryptosporangium</taxon>
    </lineage>
</organism>
<dbReference type="PANTHER" id="PTHR43133">
    <property type="entry name" value="RNA POLYMERASE ECF-TYPE SIGMA FACTO"/>
    <property type="match status" value="1"/>
</dbReference>
<dbReference type="InterPro" id="IPR039425">
    <property type="entry name" value="RNA_pol_sigma-70-like"/>
</dbReference>
<evidence type="ECO:0000256" key="2">
    <source>
        <dbReference type="ARBA" id="ARBA00023015"/>
    </source>
</evidence>
<evidence type="ECO:0000256" key="5">
    <source>
        <dbReference type="ARBA" id="ARBA00023163"/>
    </source>
</evidence>
<evidence type="ECO:0000256" key="4">
    <source>
        <dbReference type="ARBA" id="ARBA00023125"/>
    </source>
</evidence>
<reference evidence="10" key="1">
    <citation type="journal article" date="2019" name="Int. J. Syst. Evol. Microbiol.">
        <title>The Global Catalogue of Microorganisms (GCM) 10K type strain sequencing project: providing services to taxonomists for standard genome sequencing and annotation.</title>
        <authorList>
            <consortium name="The Broad Institute Genomics Platform"/>
            <consortium name="The Broad Institute Genome Sequencing Center for Infectious Disease"/>
            <person name="Wu L."/>
            <person name="Ma J."/>
        </authorList>
    </citation>
    <scope>NUCLEOTIDE SEQUENCE [LARGE SCALE GENOMIC DNA]</scope>
    <source>
        <strain evidence="10">JCM 9458</strain>
    </source>
</reference>
<dbReference type="InterPro" id="IPR014325">
    <property type="entry name" value="RNA_pol_sigma-E_actinobac"/>
</dbReference>
<feature type="region of interest" description="Disordered" evidence="6">
    <location>
        <begin position="158"/>
        <end position="180"/>
    </location>
</feature>
<evidence type="ECO:0000259" key="7">
    <source>
        <dbReference type="Pfam" id="PF04542"/>
    </source>
</evidence>
<keyword evidence="3" id="KW-0731">Sigma factor</keyword>
<comment type="similarity">
    <text evidence="1">Belongs to the sigma-70 factor family. ECF subfamily.</text>
</comment>
<feature type="domain" description="RNA polymerase sigma factor 70 region 4 type 2" evidence="8">
    <location>
        <begin position="106"/>
        <end position="158"/>
    </location>
</feature>
<dbReference type="PANTHER" id="PTHR43133:SF50">
    <property type="entry name" value="ECF RNA POLYMERASE SIGMA FACTOR SIGM"/>
    <property type="match status" value="1"/>
</dbReference>
<protein>
    <submittedName>
        <fullName evidence="9">SigE family RNA polymerase sigma factor</fullName>
    </submittedName>
</protein>
<evidence type="ECO:0000313" key="9">
    <source>
        <dbReference type="EMBL" id="GAA3392328.1"/>
    </source>
</evidence>
<keyword evidence="5" id="KW-0804">Transcription</keyword>
<evidence type="ECO:0000256" key="3">
    <source>
        <dbReference type="ARBA" id="ARBA00023082"/>
    </source>
</evidence>
<dbReference type="Gene3D" id="1.10.1740.10">
    <property type="match status" value="1"/>
</dbReference>
<keyword evidence="10" id="KW-1185">Reference proteome</keyword>
<proteinExistence type="inferred from homology"/>
<evidence type="ECO:0000256" key="1">
    <source>
        <dbReference type="ARBA" id="ARBA00010641"/>
    </source>
</evidence>
<dbReference type="InterPro" id="IPR007627">
    <property type="entry name" value="RNA_pol_sigma70_r2"/>
</dbReference>
<name>A0ABP6T4D8_9ACTN</name>
<dbReference type="RefSeq" id="WP_345730982.1">
    <property type="nucleotide sequence ID" value="NZ_BAAAYN010000037.1"/>
</dbReference>
<dbReference type="Proteomes" id="UP001501676">
    <property type="component" value="Unassembled WGS sequence"/>
</dbReference>
<dbReference type="SUPFAM" id="SSF88659">
    <property type="entry name" value="Sigma3 and sigma4 domains of RNA polymerase sigma factors"/>
    <property type="match status" value="1"/>
</dbReference>
<dbReference type="NCBIfam" id="TIGR02937">
    <property type="entry name" value="sigma70-ECF"/>
    <property type="match status" value="1"/>
</dbReference>
<dbReference type="InterPro" id="IPR014284">
    <property type="entry name" value="RNA_pol_sigma-70_dom"/>
</dbReference>
<dbReference type="InterPro" id="IPR013249">
    <property type="entry name" value="RNA_pol_sigma70_r4_t2"/>
</dbReference>
<feature type="compositionally biased region" description="Low complexity" evidence="6">
    <location>
        <begin position="164"/>
        <end position="174"/>
    </location>
</feature>
<dbReference type="NCBIfam" id="TIGR02983">
    <property type="entry name" value="SigE-fam_strep"/>
    <property type="match status" value="1"/>
</dbReference>
<dbReference type="Pfam" id="PF04542">
    <property type="entry name" value="Sigma70_r2"/>
    <property type="match status" value="1"/>
</dbReference>
<evidence type="ECO:0000313" key="10">
    <source>
        <dbReference type="Proteomes" id="UP001501676"/>
    </source>
</evidence>
<evidence type="ECO:0000256" key="6">
    <source>
        <dbReference type="SAM" id="MobiDB-lite"/>
    </source>
</evidence>
<dbReference type="EMBL" id="BAAAYN010000037">
    <property type="protein sequence ID" value="GAA3392328.1"/>
    <property type="molecule type" value="Genomic_DNA"/>
</dbReference>
<dbReference type="InterPro" id="IPR013325">
    <property type="entry name" value="RNA_pol_sigma_r2"/>
</dbReference>
<dbReference type="Pfam" id="PF08281">
    <property type="entry name" value="Sigma70_r4_2"/>
    <property type="match status" value="1"/>
</dbReference>
<dbReference type="InterPro" id="IPR036388">
    <property type="entry name" value="WH-like_DNA-bd_sf"/>
</dbReference>
<dbReference type="Gene3D" id="1.10.10.10">
    <property type="entry name" value="Winged helix-like DNA-binding domain superfamily/Winged helix DNA-binding domain"/>
    <property type="match status" value="1"/>
</dbReference>
<keyword evidence="4" id="KW-0238">DNA-binding</keyword>
<comment type="caution">
    <text evidence="9">The sequence shown here is derived from an EMBL/GenBank/DDBJ whole genome shotgun (WGS) entry which is preliminary data.</text>
</comment>
<sequence length="180" mass="20172">MPSTPDRAGFDAFAAAHGTALLRFAFLLTGNYHLAEDMLQEALMRVHRRWTKLERPEAISKYVRKAILRQYLSWRRLRSSAEMPSAVAPDTPLPGSDHAERYAERDALRNALTALPRQQRAVLVLRFYEDLDDTSIGELIGCSPITVRAHASRGLARLRGQLPSQESTSTAETSSRGRAR</sequence>
<gene>
    <name evidence="9" type="ORF">GCM10020369_53590</name>
</gene>